<keyword evidence="2" id="KW-0812">Transmembrane</keyword>
<dbReference type="Pfam" id="PF13116">
    <property type="entry name" value="YhdP"/>
    <property type="match status" value="1"/>
</dbReference>
<dbReference type="RefSeq" id="WP_114403354.1">
    <property type="nucleotide sequence ID" value="NZ_QPGB01000005.1"/>
</dbReference>
<dbReference type="EMBL" id="QPGB01000005">
    <property type="protein sequence ID" value="RCS56751.1"/>
    <property type="molecule type" value="Genomic_DNA"/>
</dbReference>
<dbReference type="OrthoDB" id="8521382at2"/>
<gene>
    <name evidence="4" type="ORF">DU000_10390</name>
</gene>
<feature type="transmembrane region" description="Helical" evidence="2">
    <location>
        <begin position="40"/>
        <end position="63"/>
    </location>
</feature>
<keyword evidence="5" id="KW-1185">Reference proteome</keyword>
<feature type="region of interest" description="Disordered" evidence="1">
    <location>
        <begin position="476"/>
        <end position="498"/>
    </location>
</feature>
<protein>
    <submittedName>
        <fullName evidence="4">TIGR02099 family protein</fullName>
    </submittedName>
</protein>
<feature type="region of interest" description="Disordered" evidence="1">
    <location>
        <begin position="1467"/>
        <end position="1495"/>
    </location>
</feature>
<proteinExistence type="predicted"/>
<feature type="domain" description="YhdP central" evidence="3">
    <location>
        <begin position="39"/>
        <end position="1463"/>
    </location>
</feature>
<feature type="region of interest" description="Disordered" evidence="1">
    <location>
        <begin position="1079"/>
        <end position="1102"/>
    </location>
</feature>
<keyword evidence="2" id="KW-1133">Transmembrane helix</keyword>
<dbReference type="PANTHER" id="PTHR38690">
    <property type="entry name" value="PROTEASE-RELATED"/>
    <property type="match status" value="1"/>
</dbReference>
<dbReference type="Proteomes" id="UP000252357">
    <property type="component" value="Unassembled WGS sequence"/>
</dbReference>
<accession>A0A368L0E0</accession>
<comment type="caution">
    <text evidence="4">The sequence shown here is derived from an EMBL/GenBank/DDBJ whole genome shotgun (WGS) entry which is preliminary data.</text>
</comment>
<name>A0A368L0E0_9BURK</name>
<evidence type="ECO:0000256" key="2">
    <source>
        <dbReference type="SAM" id="Phobius"/>
    </source>
</evidence>
<feature type="compositionally biased region" description="Low complexity" evidence="1">
    <location>
        <begin position="1479"/>
        <end position="1489"/>
    </location>
</feature>
<dbReference type="PANTHER" id="PTHR38690:SF1">
    <property type="entry name" value="PROTEASE"/>
    <property type="match status" value="1"/>
</dbReference>
<keyword evidence="2" id="KW-0472">Membrane</keyword>
<dbReference type="InterPro" id="IPR025263">
    <property type="entry name" value="YhdP_central"/>
</dbReference>
<dbReference type="InterPro" id="IPR011836">
    <property type="entry name" value="YhdP"/>
</dbReference>
<evidence type="ECO:0000313" key="5">
    <source>
        <dbReference type="Proteomes" id="UP000252357"/>
    </source>
</evidence>
<sequence>MALKKGVVNGVLGFWHSFPVRHVRALARWFGRRCADSLRLLAWSAFVIWWLGLLLIASLRYVILPQIDSYRPEIIAYLENRLGRSLSLDSMTASWQGLQPALRLTHLRLHDTQGDTVLEIPAVSAVISWKSLYSFGLRLDSLTLEQAELKVERLTPNQWRVAGFLVDIARPSDGKALNWLLRQGRIDLLQTQVIWQDLLQGTDSTPESSRQPLLLKDVDFRLQNRQTLHHAGLQATLPPNLGGRIDLRLQFQHAWWRDPATQAGWQGRAYVATEAIDIQGLRQHLALPKEWQRGQGQLRLWLDFARQQGSEAMYARIQGVTLDARLREVQAQLGKHLPALDLDVVGGRLNWQRERDGMRFSTENLWLEGLQGLRLPPLTLQYEERSPWLPRFLGLPRFISPTEKPVAADAKHDGVQRQLTLNQLELGTLRAILARIPLAPTVHQLLQQYAPSGQLKSLRLTAQGPLFAAESAPMSAPLDSAAPTNTQPTEAPAPLSNWRPPAHFQLQAKVEGLLWRGQENPRSTPEHPVIGWPGIQGKAGLQGTLSANEQGGSMTLSAQDGWLELPGVWSDPLVPYQRLSAQLSWRPITTPAWIKALPSQTLAGKLPLGGRVWEVLLQDIDWRNVDFQGKGNGKFIRGPNGEDWLDLNIQGQRFELNRVARYLPLRLPSATRDWVAQALQQGQARQIRARVYGELHDFPFNRLPASHPAQFRMEADVEGGRLQFAPQWPTLEGLAGKLGFNRSSFTAKIQKGQTAGLTLQPVDLSIADMTQSELLAEGALQGPASAMLRYVKESGLRSLLSYVLDDATATQDALLRLKLRLPLAQLEKSKAQGSLVLRGNTVTLDTDIPSFERINGQIDFTEQGFTLRGLSAAGPNQAGFNAQFLGGPMRLEGGLRPVNSASPSASQLQIRAEGGVTPAGIKQYYPLPLLDRLQGSASYSATFSVAQGLPSLRIDSTLQGLRSTLPAPFQKETGTAWPLRVDTQPLAGAAPVTANKRAPALLRDEIRASLSSATGAALLQLKLERSRAGVTPEGRPAPLRFERLALGINTGAEYASSGTAIAVQLPQLNLDEWRPLLTPGTSEHSLLGGPTAGGNDGGSSESLPPLKTITLKAKELEVLNRQFKDVSLDAVQKNQAWETTLDAPGAAGFFVWRDEIGQGRGGRLVGRMSRLSIPKGQLEEFGSSIEQTNADLPALDLVIEEFQINQKSLGRLELLATNQRQPSGRIWQLSRLKLQAAEAQLQGTGAWVTGSQKANGDKDPGQTRLRFSLDSDDWGGLLNRLGFTDAIRRGNGKLQGEIQWRGAPTAFDPGSVSGNLDLQAEKGQFLKADPGAGKLLGVLSLQALPRRLTLDFRDVFSEGFAFDAVTAQAVLDNGIVRTDNFKMKSPVAVVALEGQAHLVKETQQLHVVVVPDTRPGLATLAGVIANPIIGVGAFLGQLLFREPIANAFTYEYSITGSWSEPQVTELKGNARKAAREGLKPATAPTTKPTLPSPSP</sequence>
<organism evidence="4 5">
    <name type="scientific">Parvibium lacunae</name>
    <dbReference type="NCBI Taxonomy" id="1888893"/>
    <lineage>
        <taxon>Bacteria</taxon>
        <taxon>Pseudomonadati</taxon>
        <taxon>Pseudomonadota</taxon>
        <taxon>Betaproteobacteria</taxon>
        <taxon>Burkholderiales</taxon>
        <taxon>Alcaligenaceae</taxon>
        <taxon>Parvibium</taxon>
    </lineage>
</organism>
<reference evidence="4 5" key="1">
    <citation type="journal article" date="2018" name="Int. J. Syst. Evol. Microbiol.">
        <title>Parvibium lacunae gen. nov., sp. nov., a new member of the family Alcaligenaceae isolated from a freshwater pond.</title>
        <authorList>
            <person name="Chen W.M."/>
            <person name="Xie P.B."/>
            <person name="Hsu M.Y."/>
            <person name="Sheu S.Y."/>
        </authorList>
    </citation>
    <scope>NUCLEOTIDE SEQUENCE [LARGE SCALE GENOMIC DNA]</scope>
    <source>
        <strain evidence="4 5">KMB9</strain>
    </source>
</reference>
<evidence type="ECO:0000313" key="4">
    <source>
        <dbReference type="EMBL" id="RCS56751.1"/>
    </source>
</evidence>
<dbReference type="NCBIfam" id="TIGR02099">
    <property type="entry name" value="YhdP family protein"/>
    <property type="match status" value="1"/>
</dbReference>
<evidence type="ECO:0000256" key="1">
    <source>
        <dbReference type="SAM" id="MobiDB-lite"/>
    </source>
</evidence>
<evidence type="ECO:0000259" key="3">
    <source>
        <dbReference type="Pfam" id="PF13116"/>
    </source>
</evidence>